<dbReference type="RefSeq" id="WP_028858515.1">
    <property type="nucleotide sequence ID" value="NZ_FUGE01000171.1"/>
</dbReference>
<evidence type="ECO:0000313" key="1">
    <source>
        <dbReference type="EMBL" id="SJM72447.1"/>
    </source>
</evidence>
<organism evidence="1 2">
    <name type="scientific">Psychrobacter piechaudii</name>
    <dbReference type="NCBI Taxonomy" id="1945521"/>
    <lineage>
        <taxon>Bacteria</taxon>
        <taxon>Pseudomonadati</taxon>
        <taxon>Pseudomonadota</taxon>
        <taxon>Gammaproteobacteria</taxon>
        <taxon>Moraxellales</taxon>
        <taxon>Moraxellaceae</taxon>
        <taxon>Psychrobacter</taxon>
    </lineage>
</organism>
<dbReference type="AlphaFoldDB" id="A0A1R4GW65"/>
<name>A0A1R4GW65_9GAMM</name>
<dbReference type="PROSITE" id="PS51257">
    <property type="entry name" value="PROKAR_LIPOPROTEIN"/>
    <property type="match status" value="1"/>
</dbReference>
<protein>
    <recommendedName>
        <fullName evidence="3">NF038104 family lipoprotein</fullName>
    </recommendedName>
</protein>
<sequence length="62" mass="6580">MKKLTLLTIIISSIMIQGCVHKLVTVPVKVAYKTTKGVVKGTVAVGKAIIPGGDDDKDDKKD</sequence>
<proteinExistence type="predicted"/>
<evidence type="ECO:0008006" key="3">
    <source>
        <dbReference type="Google" id="ProtNLM"/>
    </source>
</evidence>
<evidence type="ECO:0000313" key="2">
    <source>
        <dbReference type="Proteomes" id="UP000188357"/>
    </source>
</evidence>
<dbReference type="Proteomes" id="UP000188357">
    <property type="component" value="Unassembled WGS sequence"/>
</dbReference>
<gene>
    <name evidence="1" type="ORF">A1232T_01741</name>
</gene>
<reference evidence="1 2" key="1">
    <citation type="submission" date="2017-02" db="EMBL/GenBank/DDBJ databases">
        <authorList>
            <person name="Peterson S.W."/>
        </authorList>
    </citation>
    <scope>NUCLEOTIDE SEQUENCE [LARGE SCALE GENOMIC DNA]</scope>
    <source>
        <strain evidence="1">Psychrobacter_piechaudii</strain>
    </source>
</reference>
<dbReference type="NCBIfam" id="NF038104">
    <property type="entry name" value="lipo_NF038104"/>
    <property type="match status" value="1"/>
</dbReference>
<keyword evidence="2" id="KW-1185">Reference proteome</keyword>
<dbReference type="EMBL" id="FUGE01000171">
    <property type="protein sequence ID" value="SJM72447.1"/>
    <property type="molecule type" value="Genomic_DNA"/>
</dbReference>
<accession>A0A1R4GW65</accession>